<feature type="region of interest" description="Disordered" evidence="1">
    <location>
        <begin position="47"/>
        <end position="66"/>
    </location>
</feature>
<proteinExistence type="predicted"/>
<sequence length="66" mass="7135">MRQMQTDDNKRDDSISSVLLLVAGAASILAKWIQTAEMGSAHASAIKTTRHTATRHLVDGTPFPKS</sequence>
<protein>
    <submittedName>
        <fullName evidence="2">Uncharacterized protein</fullName>
    </submittedName>
</protein>
<evidence type="ECO:0000313" key="2">
    <source>
        <dbReference type="EMBL" id="KAJ4450637.1"/>
    </source>
</evidence>
<evidence type="ECO:0000256" key="1">
    <source>
        <dbReference type="SAM" id="MobiDB-lite"/>
    </source>
</evidence>
<comment type="caution">
    <text evidence="2">The sequence shown here is derived from an EMBL/GenBank/DDBJ whole genome shotgun (WGS) entry which is preliminary data.</text>
</comment>
<gene>
    <name evidence="2" type="ORF">ANN_02066</name>
</gene>
<dbReference type="Proteomes" id="UP001148838">
    <property type="component" value="Unassembled WGS sequence"/>
</dbReference>
<keyword evidence="3" id="KW-1185">Reference proteome</keyword>
<name>A0ABQ8TX06_PERAM</name>
<evidence type="ECO:0000313" key="3">
    <source>
        <dbReference type="Proteomes" id="UP001148838"/>
    </source>
</evidence>
<accession>A0ABQ8TX06</accession>
<reference evidence="2 3" key="1">
    <citation type="journal article" date="2022" name="Allergy">
        <title>Genome assembly and annotation of Periplaneta americana reveal a comprehensive cockroach allergen profile.</title>
        <authorList>
            <person name="Wang L."/>
            <person name="Xiong Q."/>
            <person name="Saelim N."/>
            <person name="Wang L."/>
            <person name="Nong W."/>
            <person name="Wan A.T."/>
            <person name="Shi M."/>
            <person name="Liu X."/>
            <person name="Cao Q."/>
            <person name="Hui J.H.L."/>
            <person name="Sookrung N."/>
            <person name="Leung T.F."/>
            <person name="Tungtrongchitr A."/>
            <person name="Tsui S.K.W."/>
        </authorList>
    </citation>
    <scope>NUCLEOTIDE SEQUENCE [LARGE SCALE GENOMIC DNA]</scope>
    <source>
        <strain evidence="2">PWHHKU_190912</strain>
    </source>
</reference>
<dbReference type="EMBL" id="JAJSOF020000001">
    <property type="protein sequence ID" value="KAJ4450637.1"/>
    <property type="molecule type" value="Genomic_DNA"/>
</dbReference>
<organism evidence="2 3">
    <name type="scientific">Periplaneta americana</name>
    <name type="common">American cockroach</name>
    <name type="synonym">Blatta americana</name>
    <dbReference type="NCBI Taxonomy" id="6978"/>
    <lineage>
        <taxon>Eukaryota</taxon>
        <taxon>Metazoa</taxon>
        <taxon>Ecdysozoa</taxon>
        <taxon>Arthropoda</taxon>
        <taxon>Hexapoda</taxon>
        <taxon>Insecta</taxon>
        <taxon>Pterygota</taxon>
        <taxon>Neoptera</taxon>
        <taxon>Polyneoptera</taxon>
        <taxon>Dictyoptera</taxon>
        <taxon>Blattodea</taxon>
        <taxon>Blattoidea</taxon>
        <taxon>Blattidae</taxon>
        <taxon>Blattinae</taxon>
        <taxon>Periplaneta</taxon>
    </lineage>
</organism>